<dbReference type="STRING" id="641238.SAMN04490244_105324"/>
<gene>
    <name evidence="2" type="ORF">SAMN04490244_105324</name>
</gene>
<name>A0A1H9UKK0_9RHOB</name>
<evidence type="ECO:0000313" key="3">
    <source>
        <dbReference type="Proteomes" id="UP000198885"/>
    </source>
</evidence>
<sequence>MANYDNTYSRIVAWLKVLLPLLALAILSTVFLISERLDPESALPYAEGDVEEVLREQRIGKPDFAGVADDGARIRLSAEAARPQDGDTTRLRADGVSGRLETPGGGWLDLRSGGGLFDDPDRIATLDGGVRVETSTGYVAETDTMQARLDSALAEAPGEVRAEGPPGTLTAGGMRVERGSTGAGDYHVVFNDGVHLVYTPPSR</sequence>
<dbReference type="EMBL" id="FOGU01000005">
    <property type="protein sequence ID" value="SES09543.1"/>
    <property type="molecule type" value="Genomic_DNA"/>
</dbReference>
<dbReference type="AlphaFoldDB" id="A0A1H9UKK0"/>
<dbReference type="OrthoDB" id="7871110at2"/>
<keyword evidence="1" id="KW-0472">Membrane</keyword>
<keyword evidence="3" id="KW-1185">Reference proteome</keyword>
<protein>
    <submittedName>
        <fullName evidence="2">Lipopolysaccharide export system protein LptC</fullName>
    </submittedName>
</protein>
<feature type="transmembrane region" description="Helical" evidence="1">
    <location>
        <begin position="12"/>
        <end position="33"/>
    </location>
</feature>
<dbReference type="Proteomes" id="UP000198885">
    <property type="component" value="Unassembled WGS sequence"/>
</dbReference>
<reference evidence="2 3" key="1">
    <citation type="submission" date="2016-10" db="EMBL/GenBank/DDBJ databases">
        <authorList>
            <person name="de Groot N.N."/>
        </authorList>
    </citation>
    <scope>NUCLEOTIDE SEQUENCE [LARGE SCALE GENOMIC DNA]</scope>
    <source>
        <strain evidence="2 3">DSM 23042</strain>
    </source>
</reference>
<dbReference type="RefSeq" id="WP_092693370.1">
    <property type="nucleotide sequence ID" value="NZ_CBDDGO010000004.1"/>
</dbReference>
<keyword evidence="1" id="KW-0812">Transmembrane</keyword>
<evidence type="ECO:0000313" key="2">
    <source>
        <dbReference type="EMBL" id="SES09543.1"/>
    </source>
</evidence>
<keyword evidence="1" id="KW-1133">Transmembrane helix</keyword>
<evidence type="ECO:0000256" key="1">
    <source>
        <dbReference type="SAM" id="Phobius"/>
    </source>
</evidence>
<organism evidence="2 3">
    <name type="scientific">Tranquillimonas rosea</name>
    <dbReference type="NCBI Taxonomy" id="641238"/>
    <lineage>
        <taxon>Bacteria</taxon>
        <taxon>Pseudomonadati</taxon>
        <taxon>Pseudomonadota</taxon>
        <taxon>Alphaproteobacteria</taxon>
        <taxon>Rhodobacterales</taxon>
        <taxon>Roseobacteraceae</taxon>
        <taxon>Tranquillimonas</taxon>
    </lineage>
</organism>
<proteinExistence type="predicted"/>
<accession>A0A1H9UKK0</accession>